<accession>A0ABN2Z2R1</accession>
<evidence type="ECO:0000313" key="2">
    <source>
        <dbReference type="Proteomes" id="UP001422759"/>
    </source>
</evidence>
<gene>
    <name evidence="1" type="ORF">GCM10009760_14860</name>
</gene>
<dbReference type="Gene3D" id="2.40.50.140">
    <property type="entry name" value="Nucleic acid-binding proteins"/>
    <property type="match status" value="1"/>
</dbReference>
<dbReference type="InterPro" id="IPR012340">
    <property type="entry name" value="NA-bd_OB-fold"/>
</dbReference>
<evidence type="ECO:0000313" key="1">
    <source>
        <dbReference type="EMBL" id="GAA2135853.1"/>
    </source>
</evidence>
<dbReference type="RefSeq" id="WP_344462036.1">
    <property type="nucleotide sequence ID" value="NZ_BAAANT010000006.1"/>
</dbReference>
<keyword evidence="2" id="KW-1185">Reference proteome</keyword>
<protein>
    <submittedName>
        <fullName evidence="1">Uncharacterized protein</fullName>
    </submittedName>
</protein>
<organism evidence="1 2">
    <name type="scientific">Kitasatospora kazusensis</name>
    <dbReference type="NCBI Taxonomy" id="407974"/>
    <lineage>
        <taxon>Bacteria</taxon>
        <taxon>Bacillati</taxon>
        <taxon>Actinomycetota</taxon>
        <taxon>Actinomycetes</taxon>
        <taxon>Kitasatosporales</taxon>
        <taxon>Streptomycetaceae</taxon>
        <taxon>Kitasatospora</taxon>
    </lineage>
</organism>
<sequence length="74" mass="7627">MDGSDDAEQSPVGAVGRVTVSIPQDGFGEVLVPVRGGSEAFAAWADAPIARHTLVIVVDRTSARSVVVTPFPPP</sequence>
<reference evidence="1 2" key="1">
    <citation type="journal article" date="2019" name="Int. J. Syst. Evol. Microbiol.">
        <title>The Global Catalogue of Microorganisms (GCM) 10K type strain sequencing project: providing services to taxonomists for standard genome sequencing and annotation.</title>
        <authorList>
            <consortium name="The Broad Institute Genomics Platform"/>
            <consortium name="The Broad Institute Genome Sequencing Center for Infectious Disease"/>
            <person name="Wu L."/>
            <person name="Ma J."/>
        </authorList>
    </citation>
    <scope>NUCLEOTIDE SEQUENCE [LARGE SCALE GENOMIC DNA]</scope>
    <source>
        <strain evidence="1 2">JCM 14560</strain>
    </source>
</reference>
<name>A0ABN2Z2R1_9ACTN</name>
<dbReference type="Proteomes" id="UP001422759">
    <property type="component" value="Unassembled WGS sequence"/>
</dbReference>
<comment type="caution">
    <text evidence="1">The sequence shown here is derived from an EMBL/GenBank/DDBJ whole genome shotgun (WGS) entry which is preliminary data.</text>
</comment>
<dbReference type="EMBL" id="BAAANT010000006">
    <property type="protein sequence ID" value="GAA2135853.1"/>
    <property type="molecule type" value="Genomic_DNA"/>
</dbReference>
<proteinExistence type="predicted"/>